<sequence>MTDTIVTTPIQRAAAQAITHAVPVDEPLVVNVRSADSSEEIQLPAFLATLLRNVLEGVASGANIVISTIPEDLTSTVAAKRLGVSRPTLMKLIAQGDIDAFKVGTHTRVKTAEIERYRKQRFERQRSAFEEFRNVDRVLSSGE</sequence>
<comment type="caution">
    <text evidence="2">The sequence shown here is derived from an EMBL/GenBank/DDBJ whole genome shotgun (WGS) entry which is preliminary data.</text>
</comment>
<dbReference type="RefSeq" id="WP_142111716.1">
    <property type="nucleotide sequence ID" value="NZ_BAAATB010000002.1"/>
</dbReference>
<dbReference type="EMBL" id="VFNV01000001">
    <property type="protein sequence ID" value="TQK76442.1"/>
    <property type="molecule type" value="Genomic_DNA"/>
</dbReference>
<dbReference type="InterPro" id="IPR041657">
    <property type="entry name" value="HTH_17"/>
</dbReference>
<evidence type="ECO:0000259" key="1">
    <source>
        <dbReference type="Pfam" id="PF12728"/>
    </source>
</evidence>
<reference evidence="2 3" key="1">
    <citation type="submission" date="2019-06" db="EMBL/GenBank/DDBJ databases">
        <title>Sequencing the genomes of 1000 actinobacteria strains.</title>
        <authorList>
            <person name="Klenk H.-P."/>
        </authorList>
    </citation>
    <scope>NUCLEOTIDE SEQUENCE [LARGE SCALE GENOMIC DNA]</scope>
    <source>
        <strain evidence="2 3">DSM 10596</strain>
    </source>
</reference>
<accession>A0A542SPC6</accession>
<dbReference type="OrthoDB" id="26212at2"/>
<feature type="domain" description="Helix-turn-helix" evidence="1">
    <location>
        <begin position="73"/>
        <end position="121"/>
    </location>
</feature>
<dbReference type="AlphaFoldDB" id="A0A542SPC6"/>
<keyword evidence="3" id="KW-1185">Reference proteome</keyword>
<name>A0A542SPC6_9MICO</name>
<dbReference type="Proteomes" id="UP000316181">
    <property type="component" value="Unassembled WGS sequence"/>
</dbReference>
<proteinExistence type="predicted"/>
<evidence type="ECO:0000313" key="2">
    <source>
        <dbReference type="EMBL" id="TQK76442.1"/>
    </source>
</evidence>
<dbReference type="Pfam" id="PF12728">
    <property type="entry name" value="HTH_17"/>
    <property type="match status" value="1"/>
</dbReference>
<organism evidence="2 3">
    <name type="scientific">Rarobacter incanus</name>
    <dbReference type="NCBI Taxonomy" id="153494"/>
    <lineage>
        <taxon>Bacteria</taxon>
        <taxon>Bacillati</taxon>
        <taxon>Actinomycetota</taxon>
        <taxon>Actinomycetes</taxon>
        <taxon>Micrococcales</taxon>
        <taxon>Rarobacteraceae</taxon>
        <taxon>Rarobacter</taxon>
    </lineage>
</organism>
<gene>
    <name evidence="2" type="ORF">FB389_1114</name>
</gene>
<dbReference type="NCBIfam" id="TIGR01764">
    <property type="entry name" value="excise"/>
    <property type="match status" value="1"/>
</dbReference>
<dbReference type="InterPro" id="IPR010093">
    <property type="entry name" value="SinI_DNA-bd"/>
</dbReference>
<dbReference type="GO" id="GO:0003677">
    <property type="term" value="F:DNA binding"/>
    <property type="evidence" value="ECO:0007669"/>
    <property type="project" value="InterPro"/>
</dbReference>
<evidence type="ECO:0000313" key="3">
    <source>
        <dbReference type="Proteomes" id="UP000316181"/>
    </source>
</evidence>
<protein>
    <submittedName>
        <fullName evidence="2">Excisionase family DNA binding protein</fullName>
    </submittedName>
</protein>